<keyword evidence="2" id="KW-1133">Transmembrane helix</keyword>
<protein>
    <submittedName>
        <fullName evidence="3">Minor tail protein</fullName>
    </submittedName>
</protein>
<accession>A0AAE7X0L9</accession>
<name>A0AAE7X0L9_9CAUD</name>
<evidence type="ECO:0000313" key="3">
    <source>
        <dbReference type="EMBL" id="QZA70465.1"/>
    </source>
</evidence>
<feature type="region of interest" description="Disordered" evidence="1">
    <location>
        <begin position="101"/>
        <end position="132"/>
    </location>
</feature>
<evidence type="ECO:0000256" key="1">
    <source>
        <dbReference type="SAM" id="MobiDB-lite"/>
    </source>
</evidence>
<evidence type="ECO:0000256" key="2">
    <source>
        <dbReference type="SAM" id="Phobius"/>
    </source>
</evidence>
<keyword evidence="2" id="KW-0472">Membrane</keyword>
<organism evidence="3 4">
    <name type="scientific">Erwinia phage AH03</name>
    <dbReference type="NCBI Taxonomy" id="2869568"/>
    <lineage>
        <taxon>Viruses</taxon>
        <taxon>Duplodnaviria</taxon>
        <taxon>Heunggongvirae</taxon>
        <taxon>Uroviricota</taxon>
        <taxon>Caudoviricetes</taxon>
        <taxon>Ahotrevirus</taxon>
        <taxon>Ahotrevirus AH03</taxon>
    </lineage>
</organism>
<keyword evidence="4" id="KW-1185">Reference proteome</keyword>
<dbReference type="NCBIfam" id="NF040662">
    <property type="entry name" value="attach_TipJ_rel"/>
    <property type="match status" value="1"/>
</dbReference>
<feature type="transmembrane region" description="Helical" evidence="2">
    <location>
        <begin position="71"/>
        <end position="96"/>
    </location>
</feature>
<evidence type="ECO:0000313" key="4">
    <source>
        <dbReference type="Proteomes" id="UP000828678"/>
    </source>
</evidence>
<dbReference type="Proteomes" id="UP000828678">
    <property type="component" value="Segment"/>
</dbReference>
<proteinExistence type="predicted"/>
<reference evidence="3" key="1">
    <citation type="submission" date="2021-07" db="EMBL/GenBank/DDBJ databases">
        <authorList>
            <person name="Roth S.J."/>
            <person name="Krukonis G.P."/>
            <person name="Delesalle V.A."/>
        </authorList>
    </citation>
    <scope>NUCLEOTIDE SEQUENCE</scope>
</reference>
<feature type="compositionally biased region" description="Basic and acidic residues" evidence="1">
    <location>
        <begin position="107"/>
        <end position="130"/>
    </location>
</feature>
<dbReference type="EMBL" id="MZ501266">
    <property type="protein sequence ID" value="QZA70465.1"/>
    <property type="molecule type" value="Genomic_DNA"/>
</dbReference>
<keyword evidence="2" id="KW-0812">Transmembrane</keyword>
<sequence length="839" mass="93202">MLKKLVVIENTLEPDEWETFDNVESYGKTLSEKFEAFPDTARLYHNEISEDNDVTPYDEGSVEKLESYEGIIYCVVYPAVFVLGAIFAVVSVISALNRSTPSLNTPKTKDSSNNELTDRTNEARPGKRVPDIYGQVRSTPDLATVPYLVMDNNRDVEVCTMVIGRGRYEILDCQDDTSEFIEVAGNSAQFYRPNVDIVNGAPYLTLGTPFNQPLYNVEKSSSVNGQTLIAPNQNTLNGDKNIRFYGPDQINLVGTDNDFSDFFSAGDTLILTNTVSDSNTVNLNGTYEIVSLSSNVITLSNPSLINANWATLSTINPTGVSSAILATNSEKWVGPFVLAMAERNRIIANFIAPNGLFKIGNNTGNQYKISVQVQLEVTPIDVNGNVTGTAQRYNATLTGSATSRDSAGITIDTATPFVGRCRVRARRITEHGDSGNSWTDSIKLRDIYAVESLPSYNYGDVTVIRTKTYATPGALAIKDRKLNCLVNRQIPVRVSGDTFSTSFQSTLNAADIISSIALDPVIGNRSKSEIDFDSIYDAVNENINYFGTDLAARFCYTLDDYSMSFEETINTICGVIFCEAYRQGSKLKLFFERQTDDSVILFNHRNKVPASESRTVSFGTENDYDGVIVNYVDKGDYDSQIKFYIPEDGSAINPKTIDGYGIRSDVHAHLFAYRQWNKIKYQHTTVEFQCTQESDLLIRNNRFLNSDNTRPNQQDGEIRSVNGLELFCSQNVEFAEGVIYSVFLQLSDGTTESIPIAPGTMTDSIILAKAPRLPVVTDSDFYARTTYIIVGNNDKRQMAFLLTEKSQESTFVNTITGYNYSDNYYKNDSDFINGIVTED</sequence>
<gene>
    <name evidence="3" type="primary">52</name>
    <name evidence="3" type="ORF">AH03_52</name>
</gene>